<feature type="compositionally biased region" description="Basic and acidic residues" evidence="1">
    <location>
        <begin position="48"/>
        <end position="58"/>
    </location>
</feature>
<feature type="compositionally biased region" description="Basic and acidic residues" evidence="1">
    <location>
        <begin position="668"/>
        <end position="680"/>
    </location>
</feature>
<evidence type="ECO:0000313" key="3">
    <source>
        <dbReference type="Proteomes" id="UP000054538"/>
    </source>
</evidence>
<proteinExistence type="predicted"/>
<feature type="region of interest" description="Disordered" evidence="1">
    <location>
        <begin position="380"/>
        <end position="432"/>
    </location>
</feature>
<gene>
    <name evidence="2" type="ORF">PAXRUDRAFT_750867</name>
</gene>
<feature type="region of interest" description="Disordered" evidence="1">
    <location>
        <begin position="838"/>
        <end position="895"/>
    </location>
</feature>
<feature type="region of interest" description="Disordered" evidence="1">
    <location>
        <begin position="636"/>
        <end position="816"/>
    </location>
</feature>
<feature type="region of interest" description="Disordered" evidence="1">
    <location>
        <begin position="206"/>
        <end position="235"/>
    </location>
</feature>
<accession>A0A0D0E7Q6</accession>
<dbReference type="STRING" id="930991.A0A0D0E7Q6"/>
<feature type="region of interest" description="Disordered" evidence="1">
    <location>
        <begin position="44"/>
        <end position="158"/>
    </location>
</feature>
<dbReference type="EMBL" id="KN824917">
    <property type="protein sequence ID" value="KIK97859.1"/>
    <property type="molecule type" value="Genomic_DNA"/>
</dbReference>
<feature type="compositionally biased region" description="Pro residues" evidence="1">
    <location>
        <begin position="494"/>
        <end position="505"/>
    </location>
</feature>
<feature type="compositionally biased region" description="Basic and acidic residues" evidence="1">
    <location>
        <begin position="636"/>
        <end position="658"/>
    </location>
</feature>
<reference evidence="2 3" key="1">
    <citation type="submission" date="2014-04" db="EMBL/GenBank/DDBJ databases">
        <authorList>
            <consortium name="DOE Joint Genome Institute"/>
            <person name="Kuo A."/>
            <person name="Kohler A."/>
            <person name="Jargeat P."/>
            <person name="Nagy L.G."/>
            <person name="Floudas D."/>
            <person name="Copeland A."/>
            <person name="Barry K.W."/>
            <person name="Cichocki N."/>
            <person name="Veneault-Fourrey C."/>
            <person name="LaButti K."/>
            <person name="Lindquist E.A."/>
            <person name="Lipzen A."/>
            <person name="Lundell T."/>
            <person name="Morin E."/>
            <person name="Murat C."/>
            <person name="Sun H."/>
            <person name="Tunlid A."/>
            <person name="Henrissat B."/>
            <person name="Grigoriev I.V."/>
            <person name="Hibbett D.S."/>
            <person name="Martin F."/>
            <person name="Nordberg H.P."/>
            <person name="Cantor M.N."/>
            <person name="Hua S.X."/>
        </authorList>
    </citation>
    <scope>NUCLEOTIDE SEQUENCE [LARGE SCALE GENOMIC DNA]</scope>
    <source>
        <strain evidence="2 3">Ve08.2h10</strain>
    </source>
</reference>
<dbReference type="AlphaFoldDB" id="A0A0D0E7Q6"/>
<dbReference type="Proteomes" id="UP000054538">
    <property type="component" value="Unassembled WGS sequence"/>
</dbReference>
<evidence type="ECO:0000256" key="1">
    <source>
        <dbReference type="SAM" id="MobiDB-lite"/>
    </source>
</evidence>
<dbReference type="OrthoDB" id="2564267at2759"/>
<evidence type="ECO:0000313" key="2">
    <source>
        <dbReference type="EMBL" id="KIK97859.1"/>
    </source>
</evidence>
<feature type="compositionally biased region" description="Low complexity" evidence="1">
    <location>
        <begin position="208"/>
        <end position="228"/>
    </location>
</feature>
<feature type="compositionally biased region" description="Acidic residues" evidence="1">
    <location>
        <begin position="782"/>
        <end position="791"/>
    </location>
</feature>
<feature type="region of interest" description="Disordered" evidence="1">
    <location>
        <begin position="478"/>
        <end position="505"/>
    </location>
</feature>
<sequence length="986" mass="107232">MPQPVTPAAFSRLQLAAALIEYDNDPDNPDAPYHSARESAIFSHLRRHDPLSKPRRSTDYLGVQVPSEVESDPANRRSRGSIGALRNPFGNADDDDEPPDDEGVEVDLTSWGLGAFMEKDKGKGKGKGKTKSEVLPNPHPGGLARNTQSVAGDTSYGRGARSMSVGTLNDFGVGGAFLDSRQPDSLPPLQRRRASTHVLIETLPVQPPLHSVPFPSVSVSGRSSSPAPEEVLRSGSRASRLDLQTAHAHTQSNASLGSRALLNDPINPEDANLFAVRPASPDRASHFDSKVNRARTMSNASMGTVASKNMLAEENPFSVRPPSLSRSSRFDPKVHARTMSVNSMGTRALLDNDVDAESRHDRPLSTLELLRPKVLVMPSPLQSAAAPPPPPPVIRPRNGFQTSTDGPPLPPGARSARPSTQSGLAPIPIASNSFTPNPRASLSLSQLAFRNTLVVGGQRDIAYSDIDRHLPRAVKDGEQAQFEEEEQEESPVPSSVPLPPVPPPTEIEIRRAAGKLYGRSLIDNLEHRKLEMKQKARTFRGDNRPSMMVRGQIRSPNTLIDPETLGARPPSQNLNKKAPPLSRRNSGSAGPLLDLNGEKPPMLGASASTSDLPKSRSVFGVDTLWDREMAKLKEIEAQEKAEVEKRKRREREGAERRERSNKKKSKSKGKDMDFTPEHEVSPSQDVLESRVPLEPPTLPVIQKPILRRASVADDEEESESECDGDDVPLGQAIGRAIDRATDNWVAESSDEDERPRRTIGVGPRYSSATKSPAPRIPPLSDGEGDDSDEDLPLTAAAERIAKRTQIPHPSLVDDDEDEDKPLAAVLSESKLPLSQSKLSLPNLSFGNLSGGGRSTNDDDDDEQPLGLRASRLPPMGFQASLAFTGGDDDDDKPLAFHPEQQRRTQNQILAQVQQQQQMVMQTQMQNSFFFGAPAMMGSGFFGPPMGVPPMMMGMPVPPPSPPPVHDTAKFGRVDRWRHDVAVEGER</sequence>
<protein>
    <submittedName>
        <fullName evidence="2">Uncharacterized protein</fullName>
    </submittedName>
</protein>
<organism evidence="2 3">
    <name type="scientific">Paxillus rubicundulus Ve08.2h10</name>
    <dbReference type="NCBI Taxonomy" id="930991"/>
    <lineage>
        <taxon>Eukaryota</taxon>
        <taxon>Fungi</taxon>
        <taxon>Dikarya</taxon>
        <taxon>Basidiomycota</taxon>
        <taxon>Agaricomycotina</taxon>
        <taxon>Agaricomycetes</taxon>
        <taxon>Agaricomycetidae</taxon>
        <taxon>Boletales</taxon>
        <taxon>Paxilineae</taxon>
        <taxon>Paxillaceae</taxon>
        <taxon>Paxillus</taxon>
    </lineage>
</organism>
<feature type="region of interest" description="Disordered" evidence="1">
    <location>
        <begin position="542"/>
        <end position="615"/>
    </location>
</feature>
<dbReference type="InParanoid" id="A0A0D0E7Q6"/>
<reference evidence="3" key="2">
    <citation type="submission" date="2015-01" db="EMBL/GenBank/DDBJ databases">
        <title>Evolutionary Origins and Diversification of the Mycorrhizal Mutualists.</title>
        <authorList>
            <consortium name="DOE Joint Genome Institute"/>
            <consortium name="Mycorrhizal Genomics Consortium"/>
            <person name="Kohler A."/>
            <person name="Kuo A."/>
            <person name="Nagy L.G."/>
            <person name="Floudas D."/>
            <person name="Copeland A."/>
            <person name="Barry K.W."/>
            <person name="Cichocki N."/>
            <person name="Veneault-Fourrey C."/>
            <person name="LaButti K."/>
            <person name="Lindquist E.A."/>
            <person name="Lipzen A."/>
            <person name="Lundell T."/>
            <person name="Morin E."/>
            <person name="Murat C."/>
            <person name="Riley R."/>
            <person name="Ohm R."/>
            <person name="Sun H."/>
            <person name="Tunlid A."/>
            <person name="Henrissat B."/>
            <person name="Grigoriev I.V."/>
            <person name="Hibbett D.S."/>
            <person name="Martin F."/>
        </authorList>
    </citation>
    <scope>NUCLEOTIDE SEQUENCE [LARGE SCALE GENOMIC DNA]</scope>
    <source>
        <strain evidence="3">Ve08.2h10</strain>
    </source>
</reference>
<keyword evidence="3" id="KW-1185">Reference proteome</keyword>
<name>A0A0D0E7Q6_9AGAM</name>
<dbReference type="HOGENOM" id="CLU_014992_0_0_1"/>
<feature type="compositionally biased region" description="Acidic residues" evidence="1">
    <location>
        <begin position="92"/>
        <end position="105"/>
    </location>
</feature>
<feature type="compositionally biased region" description="Acidic residues" evidence="1">
    <location>
        <begin position="712"/>
        <end position="726"/>
    </location>
</feature>